<reference evidence="1" key="1">
    <citation type="submission" date="2020-01" db="EMBL/GenBank/DDBJ databases">
        <title>Identification and distribution of gene clusters putatively required for synthesis of sphingolipid metabolism inhibitors in phylogenetically diverse species of the filamentous fungus Fusarium.</title>
        <authorList>
            <person name="Kim H.-S."/>
            <person name="Busman M."/>
            <person name="Brown D.W."/>
            <person name="Divon H."/>
            <person name="Uhlig S."/>
            <person name="Proctor R.H."/>
        </authorList>
    </citation>
    <scope>NUCLEOTIDE SEQUENCE</scope>
    <source>
        <strain evidence="1">NRRL 53441</strain>
    </source>
</reference>
<accession>A0A8H4P5D8</accession>
<gene>
    <name evidence="1" type="ORF">F53441_1202</name>
</gene>
<keyword evidence="2" id="KW-1185">Reference proteome</keyword>
<dbReference type="AlphaFoldDB" id="A0A8H4P5D8"/>
<dbReference type="EMBL" id="JAADJG010000047">
    <property type="protein sequence ID" value="KAF4456766.1"/>
    <property type="molecule type" value="Genomic_DNA"/>
</dbReference>
<dbReference type="Proteomes" id="UP000605986">
    <property type="component" value="Unassembled WGS sequence"/>
</dbReference>
<dbReference type="OrthoDB" id="5043346at2759"/>
<proteinExistence type="predicted"/>
<name>A0A8H4P5D8_9HYPO</name>
<sequence length="297" mass="33389">MQRNTSHRGKPPQKNRFPCIVADKYPSFYLTNVNKTSEHLKRCHSPLFWCMGCLQKFNSSLSDHALSLTRADHKCTKTPTKKNQDLWDKSYVIDEESYGRLKSPGWKQTSVPHELENGGKERVSRRSWRQIRETIFPTPSTVVPVTTDELVPRAGSERPVFLGQFDRGLHVPTQQETNPTSSYFFKADLYTADLLTVDSTSRVSTIMSEGTAPQTQPSTVAFSHAGADGKENAYGFDVEETAELETSHNHFLDPLQGQLSVDSVSGAGEWGGGHCESTRWIDLYYDLINQQDSQEGP</sequence>
<organism evidence="1 2">
    <name type="scientific">Fusarium austroafricanum</name>
    <dbReference type="NCBI Taxonomy" id="2364996"/>
    <lineage>
        <taxon>Eukaryota</taxon>
        <taxon>Fungi</taxon>
        <taxon>Dikarya</taxon>
        <taxon>Ascomycota</taxon>
        <taxon>Pezizomycotina</taxon>
        <taxon>Sordariomycetes</taxon>
        <taxon>Hypocreomycetidae</taxon>
        <taxon>Hypocreales</taxon>
        <taxon>Nectriaceae</taxon>
        <taxon>Fusarium</taxon>
        <taxon>Fusarium concolor species complex</taxon>
    </lineage>
</organism>
<evidence type="ECO:0000313" key="2">
    <source>
        <dbReference type="Proteomes" id="UP000605986"/>
    </source>
</evidence>
<comment type="caution">
    <text evidence="1">The sequence shown here is derived from an EMBL/GenBank/DDBJ whole genome shotgun (WGS) entry which is preliminary data.</text>
</comment>
<protein>
    <submittedName>
        <fullName evidence="1">Uncharacterized protein</fullName>
    </submittedName>
</protein>
<evidence type="ECO:0000313" key="1">
    <source>
        <dbReference type="EMBL" id="KAF4456766.1"/>
    </source>
</evidence>